<comment type="caution">
    <text evidence="6">The sequence shown here is derived from an EMBL/GenBank/DDBJ whole genome shotgun (WGS) entry which is preliminary data.</text>
</comment>
<comment type="similarity">
    <text evidence="3">Belongs to the Orn/Lys/Arg decarboxylase class-II family.</text>
</comment>
<dbReference type="EMBL" id="JAZGQL010000028">
    <property type="protein sequence ID" value="MEE6310805.1"/>
    <property type="molecule type" value="Genomic_DNA"/>
</dbReference>
<dbReference type="RefSeq" id="WP_331210828.1">
    <property type="nucleotide sequence ID" value="NZ_JAZGQL010000028.1"/>
</dbReference>
<dbReference type="PRINTS" id="PR01179">
    <property type="entry name" value="ODADCRBXLASE"/>
</dbReference>
<reference evidence="6 7" key="1">
    <citation type="submission" date="2024-01" db="EMBL/GenBank/DDBJ databases">
        <title>Genome insights into Plantactinospora veratri sp. nov.</title>
        <authorList>
            <person name="Wang L."/>
        </authorList>
    </citation>
    <scope>NUCLEOTIDE SEQUENCE [LARGE SCALE GENOMIC DNA]</scope>
    <source>
        <strain evidence="6 7">NEAU-FHS4</strain>
    </source>
</reference>
<accession>A0ABU7SLI0</accession>
<evidence type="ECO:0000256" key="1">
    <source>
        <dbReference type="ARBA" id="ARBA00001933"/>
    </source>
</evidence>
<name>A0ABU7SLI0_9ACTN</name>
<dbReference type="InterPro" id="IPR022643">
    <property type="entry name" value="De-COase2_C"/>
</dbReference>
<dbReference type="Pfam" id="PF02784">
    <property type="entry name" value="Orn_Arg_deC_N"/>
    <property type="match status" value="1"/>
</dbReference>
<dbReference type="Gene3D" id="2.40.37.10">
    <property type="entry name" value="Lyase, Ornithine Decarboxylase, Chain A, domain 1"/>
    <property type="match status" value="1"/>
</dbReference>
<keyword evidence="2" id="KW-0663">Pyridoxal phosphate</keyword>
<protein>
    <submittedName>
        <fullName evidence="6">Diaminopimelate decarboxylase</fullName>
    </submittedName>
</protein>
<organism evidence="6 7">
    <name type="scientific">Plantactinospora veratri</name>
    <dbReference type="NCBI Taxonomy" id="1436122"/>
    <lineage>
        <taxon>Bacteria</taxon>
        <taxon>Bacillati</taxon>
        <taxon>Actinomycetota</taxon>
        <taxon>Actinomycetes</taxon>
        <taxon>Micromonosporales</taxon>
        <taxon>Micromonosporaceae</taxon>
        <taxon>Plantactinospora</taxon>
    </lineage>
</organism>
<evidence type="ECO:0000313" key="6">
    <source>
        <dbReference type="EMBL" id="MEE6310805.1"/>
    </source>
</evidence>
<dbReference type="SUPFAM" id="SSF50621">
    <property type="entry name" value="Alanine racemase C-terminal domain-like"/>
    <property type="match status" value="1"/>
</dbReference>
<evidence type="ECO:0000259" key="5">
    <source>
        <dbReference type="Pfam" id="PF02784"/>
    </source>
</evidence>
<gene>
    <name evidence="6" type="ORF">V1634_28585</name>
</gene>
<evidence type="ECO:0000259" key="4">
    <source>
        <dbReference type="Pfam" id="PF00278"/>
    </source>
</evidence>
<dbReference type="InterPro" id="IPR002433">
    <property type="entry name" value="Orn_de-COase"/>
</dbReference>
<proteinExistence type="inferred from homology"/>
<dbReference type="Gene3D" id="3.20.20.10">
    <property type="entry name" value="Alanine racemase"/>
    <property type="match status" value="1"/>
</dbReference>
<dbReference type="Proteomes" id="UP001339911">
    <property type="component" value="Unassembled WGS sequence"/>
</dbReference>
<comment type="cofactor">
    <cofactor evidence="1">
        <name>pyridoxal 5'-phosphate</name>
        <dbReference type="ChEBI" id="CHEBI:597326"/>
    </cofactor>
</comment>
<sequence length="448" mass="48079">MTAPSAEVADTASPGTATTDRYAEIAEKFGTPVYVYDGDLLRRRYETLRGRLRSDVDIFYSAKANPNLSVCALFGALGAGLEVSSLAELVTAERAGVDPADVIFLGPGKSAEELRACCERGIYAVVCESLDEVLALDAMDGADGLRVVLRVNPDFDTHGSRLAMGGKPRQFGIDEEILRDGPAALRELRRVRVGGIHAYLGTRILDAATVRHNTRGVLTMAEALAKALDIPLEMVDIGGGWGVPYFDNETDLDGDAAVDGVNDEVAAFRERHPESRVVTELGRYLVGWCGTYVTRARYVKRSKGEWFVVADGGTNHHMAAVGVGSFVKRNFPIRSLSRPDEPAEHVYTVTGPLCTPGDVVGKQVRLPEVRPGDLLGVERSGAYGPSASPVLFLSHGHPAEVLLLDGAAHLVRSRDTVEDLLRPQRLVSLPVPVTTATASPEGTSHGEQ</sequence>
<dbReference type="InterPro" id="IPR029066">
    <property type="entry name" value="PLP-binding_barrel"/>
</dbReference>
<dbReference type="PANTHER" id="PTHR43727:SF2">
    <property type="entry name" value="GROUP IV DECARBOXYLASE"/>
    <property type="match status" value="1"/>
</dbReference>
<dbReference type="Pfam" id="PF00278">
    <property type="entry name" value="Orn_DAP_Arg_deC"/>
    <property type="match status" value="1"/>
</dbReference>
<dbReference type="PANTHER" id="PTHR43727">
    <property type="entry name" value="DIAMINOPIMELATE DECARBOXYLASE"/>
    <property type="match status" value="1"/>
</dbReference>
<dbReference type="InterPro" id="IPR009006">
    <property type="entry name" value="Ala_racemase/Decarboxylase_C"/>
</dbReference>
<feature type="domain" description="Orn/DAP/Arg decarboxylase 2 N-terminal" evidence="5">
    <location>
        <begin position="41"/>
        <end position="286"/>
    </location>
</feature>
<dbReference type="SUPFAM" id="SSF51419">
    <property type="entry name" value="PLP-binding barrel"/>
    <property type="match status" value="1"/>
</dbReference>
<evidence type="ECO:0000256" key="2">
    <source>
        <dbReference type="ARBA" id="ARBA00022898"/>
    </source>
</evidence>
<evidence type="ECO:0000313" key="7">
    <source>
        <dbReference type="Proteomes" id="UP001339911"/>
    </source>
</evidence>
<dbReference type="InterPro" id="IPR022644">
    <property type="entry name" value="De-COase2_N"/>
</dbReference>
<keyword evidence="7" id="KW-1185">Reference proteome</keyword>
<evidence type="ECO:0000256" key="3">
    <source>
        <dbReference type="RuleBase" id="RU003737"/>
    </source>
</evidence>
<dbReference type="InterPro" id="IPR000183">
    <property type="entry name" value="Orn/DAP/Arg_de-COase"/>
</dbReference>
<feature type="domain" description="Orn/DAP/Arg decarboxylase 2 C-terminal" evidence="4">
    <location>
        <begin position="34"/>
        <end position="381"/>
    </location>
</feature>
<dbReference type="PRINTS" id="PR01182">
    <property type="entry name" value="ORNDCRBXLASE"/>
</dbReference>